<reference evidence="3" key="3">
    <citation type="journal article" date="2017" name="Nature">
        <title>Genome sequence of the progenitor of the wheat D genome Aegilops tauschii.</title>
        <authorList>
            <person name="Luo M.C."/>
            <person name="Gu Y.Q."/>
            <person name="Puiu D."/>
            <person name="Wang H."/>
            <person name="Twardziok S.O."/>
            <person name="Deal K.R."/>
            <person name="Huo N."/>
            <person name="Zhu T."/>
            <person name="Wang L."/>
            <person name="Wang Y."/>
            <person name="McGuire P.E."/>
            <person name="Liu S."/>
            <person name="Long H."/>
            <person name="Ramasamy R.K."/>
            <person name="Rodriguez J.C."/>
            <person name="Van S.L."/>
            <person name="Yuan L."/>
            <person name="Wang Z."/>
            <person name="Xia Z."/>
            <person name="Xiao L."/>
            <person name="Anderson O.D."/>
            <person name="Ouyang S."/>
            <person name="Liang Y."/>
            <person name="Zimin A.V."/>
            <person name="Pertea G."/>
            <person name="Qi P."/>
            <person name="Bennetzen J.L."/>
            <person name="Dai X."/>
            <person name="Dawson M.W."/>
            <person name="Muller H.G."/>
            <person name="Kugler K."/>
            <person name="Rivarola-Duarte L."/>
            <person name="Spannagl M."/>
            <person name="Mayer K.F.X."/>
            <person name="Lu F.H."/>
            <person name="Bevan M.W."/>
            <person name="Leroy P."/>
            <person name="Li P."/>
            <person name="You F.M."/>
            <person name="Sun Q."/>
            <person name="Liu Z."/>
            <person name="Lyons E."/>
            <person name="Wicker T."/>
            <person name="Salzberg S.L."/>
            <person name="Devos K.M."/>
            <person name="Dvorak J."/>
        </authorList>
    </citation>
    <scope>NUCLEOTIDE SEQUENCE [LARGE SCALE GENOMIC DNA]</scope>
    <source>
        <strain evidence="3">cv. AL8/78</strain>
    </source>
</reference>
<dbReference type="AlphaFoldDB" id="A0A453CVN6"/>
<evidence type="ECO:0000313" key="4">
    <source>
        <dbReference type="Proteomes" id="UP000015105"/>
    </source>
</evidence>
<reference evidence="4" key="1">
    <citation type="journal article" date="2014" name="Science">
        <title>Ancient hybridizations among the ancestral genomes of bread wheat.</title>
        <authorList>
            <consortium name="International Wheat Genome Sequencing Consortium,"/>
            <person name="Marcussen T."/>
            <person name="Sandve S.R."/>
            <person name="Heier L."/>
            <person name="Spannagl M."/>
            <person name="Pfeifer M."/>
            <person name="Jakobsen K.S."/>
            <person name="Wulff B.B."/>
            <person name="Steuernagel B."/>
            <person name="Mayer K.F."/>
            <person name="Olsen O.A."/>
        </authorList>
    </citation>
    <scope>NUCLEOTIDE SEQUENCE [LARGE SCALE GENOMIC DNA]</scope>
    <source>
        <strain evidence="4">cv. AL8/78</strain>
    </source>
</reference>
<feature type="compositionally biased region" description="Acidic residues" evidence="2">
    <location>
        <begin position="340"/>
        <end position="360"/>
    </location>
</feature>
<dbReference type="EnsemblPlants" id="AET2Gv20979300.2">
    <property type="protein sequence ID" value="AET2Gv20979300.2"/>
    <property type="gene ID" value="AET2Gv20979300"/>
</dbReference>
<dbReference type="Proteomes" id="UP000015105">
    <property type="component" value="Chromosome 2D"/>
</dbReference>
<evidence type="ECO:0000256" key="2">
    <source>
        <dbReference type="SAM" id="MobiDB-lite"/>
    </source>
</evidence>
<feature type="region of interest" description="Disordered" evidence="2">
    <location>
        <begin position="180"/>
        <end position="236"/>
    </location>
</feature>
<dbReference type="EnsemblPlants" id="AET2Gv20979300.10">
    <property type="protein sequence ID" value="AET2Gv20979300.10"/>
    <property type="gene ID" value="AET2Gv20979300"/>
</dbReference>
<reference evidence="3" key="4">
    <citation type="submission" date="2019-03" db="UniProtKB">
        <authorList>
            <consortium name="EnsemblPlants"/>
        </authorList>
    </citation>
    <scope>IDENTIFICATION</scope>
</reference>
<dbReference type="EnsemblPlants" id="AET2Gv20979300.16">
    <property type="protein sequence ID" value="AET2Gv20979300.16"/>
    <property type="gene ID" value="AET2Gv20979300"/>
</dbReference>
<feature type="coiled-coil region" evidence="1">
    <location>
        <begin position="424"/>
        <end position="451"/>
    </location>
</feature>
<reference evidence="4" key="2">
    <citation type="journal article" date="2017" name="Nat. Plants">
        <title>The Aegilops tauschii genome reveals multiple impacts of transposons.</title>
        <authorList>
            <person name="Zhao G."/>
            <person name="Zou C."/>
            <person name="Li K."/>
            <person name="Wang K."/>
            <person name="Li T."/>
            <person name="Gao L."/>
            <person name="Zhang X."/>
            <person name="Wang H."/>
            <person name="Yang Z."/>
            <person name="Liu X."/>
            <person name="Jiang W."/>
            <person name="Mao L."/>
            <person name="Kong X."/>
            <person name="Jiao Y."/>
            <person name="Jia J."/>
        </authorList>
    </citation>
    <scope>NUCLEOTIDE SEQUENCE [LARGE SCALE GENOMIC DNA]</scope>
    <source>
        <strain evidence="4">cv. AL8/78</strain>
    </source>
</reference>
<feature type="region of interest" description="Disordered" evidence="2">
    <location>
        <begin position="288"/>
        <end position="360"/>
    </location>
</feature>
<dbReference type="Gramene" id="AET2Gv20979300.4">
    <property type="protein sequence ID" value="AET2Gv20979300.4"/>
    <property type="gene ID" value="AET2Gv20979300"/>
</dbReference>
<feature type="compositionally biased region" description="Low complexity" evidence="2">
    <location>
        <begin position="139"/>
        <end position="149"/>
    </location>
</feature>
<dbReference type="Gramene" id="AET2Gv20979300.10">
    <property type="protein sequence ID" value="AET2Gv20979300.10"/>
    <property type="gene ID" value="AET2Gv20979300"/>
</dbReference>
<feature type="compositionally biased region" description="Acidic residues" evidence="2">
    <location>
        <begin position="185"/>
        <end position="218"/>
    </location>
</feature>
<dbReference type="Gramene" id="AET2Gv20979300.7">
    <property type="protein sequence ID" value="AET2Gv20979300.7"/>
    <property type="gene ID" value="AET2Gv20979300"/>
</dbReference>
<name>A0A453CVN6_AEGTS</name>
<accession>A0A453CVN6</accession>
<feature type="compositionally biased region" description="Acidic residues" evidence="2">
    <location>
        <begin position="79"/>
        <end position="96"/>
    </location>
</feature>
<dbReference type="EnsemblPlants" id="AET2Gv20979300.7">
    <property type="protein sequence ID" value="AET2Gv20979300.7"/>
    <property type="gene ID" value="AET2Gv20979300"/>
</dbReference>
<protein>
    <submittedName>
        <fullName evidence="3">Uncharacterized protein</fullName>
    </submittedName>
</protein>
<keyword evidence="4" id="KW-1185">Reference proteome</keyword>
<evidence type="ECO:0000256" key="1">
    <source>
        <dbReference type="SAM" id="Coils"/>
    </source>
</evidence>
<dbReference type="PANTHER" id="PTHR33621:SF2">
    <property type="entry name" value="RIBOSOMAL L1 DOMAIN-CONTAINING PROTEIN"/>
    <property type="match status" value="1"/>
</dbReference>
<keyword evidence="1" id="KW-0175">Coiled coil</keyword>
<evidence type="ECO:0000313" key="3">
    <source>
        <dbReference type="EnsemblPlants" id="AET2Gv20979300.16"/>
    </source>
</evidence>
<feature type="compositionally biased region" description="Acidic residues" evidence="2">
    <location>
        <begin position="318"/>
        <end position="333"/>
    </location>
</feature>
<proteinExistence type="predicted"/>
<feature type="region of interest" description="Disordered" evidence="2">
    <location>
        <begin position="22"/>
        <end position="151"/>
    </location>
</feature>
<dbReference type="PANTHER" id="PTHR33621">
    <property type="entry name" value="ASPARTIC/GLUTAMIC ACID-RICH PROTEIN"/>
    <property type="match status" value="1"/>
</dbReference>
<reference evidence="3" key="5">
    <citation type="journal article" date="2021" name="G3 (Bethesda)">
        <title>Aegilops tauschii genome assembly Aet v5.0 features greater sequence contiguity and improved annotation.</title>
        <authorList>
            <person name="Wang L."/>
            <person name="Zhu T."/>
            <person name="Rodriguez J.C."/>
            <person name="Deal K.R."/>
            <person name="Dubcovsky J."/>
            <person name="McGuire P.E."/>
            <person name="Lux T."/>
            <person name="Spannagl M."/>
            <person name="Mayer K.F.X."/>
            <person name="Baldrich P."/>
            <person name="Meyers B.C."/>
            <person name="Huo N."/>
            <person name="Gu Y.Q."/>
            <person name="Zhou H."/>
            <person name="Devos K.M."/>
            <person name="Bennetzen J.L."/>
            <person name="Unver T."/>
            <person name="Budak H."/>
            <person name="Gulick P.J."/>
            <person name="Galiba G."/>
            <person name="Kalapos B."/>
            <person name="Nelson D.R."/>
            <person name="Li P."/>
            <person name="You F.M."/>
            <person name="Luo M.C."/>
            <person name="Dvorak J."/>
        </authorList>
    </citation>
    <scope>NUCLEOTIDE SEQUENCE [LARGE SCALE GENOMIC DNA]</scope>
    <source>
        <strain evidence="3">cv. AL8/78</strain>
    </source>
</reference>
<dbReference type="Gramene" id="AET2Gv20979300.16">
    <property type="protein sequence ID" value="AET2Gv20979300.16"/>
    <property type="gene ID" value="AET2Gv20979300"/>
</dbReference>
<dbReference type="Gramene" id="AET2Gv20979300.2">
    <property type="protein sequence ID" value="AET2Gv20979300.2"/>
    <property type="gene ID" value="AET2Gv20979300"/>
</dbReference>
<feature type="compositionally biased region" description="Acidic residues" evidence="2">
    <location>
        <begin position="57"/>
        <end position="67"/>
    </location>
</feature>
<sequence>MCLTLAVVSEFCLQAGDVSDMETAAPAPVSSDEGRDATAVMEEEAVHLQNGEQTELLVEEPSQEDAGDVPAMETAQVSSDDENDDTEEIEEEQGQEDEGRVETAVPVSSDEASGGTEEMEEEDQQAVVSDAETVALSSDEGAGDAAELEATMDAQNELVEEQGQEDEGDVLDMETAVPALATSDEGSDDDAEEMEAAMDAQADEQTELVQEQDQEEGLATDVHASPELVEEEAAPVAEDCTVVSSVDEQQNDVQQCEQSPVALNVVDQEGHFPAETVSSEGPLDVEIHHAGEAAEEAEDHLSTEETEMVPMEAPESGEATEEDEDNQSTEETEMMMPVEETAEEVEEIQLSSEETEMVPVEEAEEVHHSSEETEMVPVEEAEKIHQSSEETEMVPVAESAAQATPVPQEADVEVGFTCHADTAIEKESEVLQSAAKANEEKEDLVEEEESEVLFGALFQSAAKTSENKDELAVEELLQHDMDEAAAEDDNEVSVLGALFQSAAKANQDKGDVAVEEDNDVSISLVLCSRAQPKQMRTRNNNWLLMRCSITWMSVSWLLKSCCSMTWMRLLQWKRMTMKFQSLVLCSRAQPKPIRTREMWLLKRTMMCQSLVLCSRAQPKQMRTRNNNWLLMRCSITWMSVLQSRRMRKIWLSLALCFRARPSLVRTRKIWLLRRMRCHS</sequence>
<organism evidence="3 4">
    <name type="scientific">Aegilops tauschii subsp. strangulata</name>
    <name type="common">Goatgrass</name>
    <dbReference type="NCBI Taxonomy" id="200361"/>
    <lineage>
        <taxon>Eukaryota</taxon>
        <taxon>Viridiplantae</taxon>
        <taxon>Streptophyta</taxon>
        <taxon>Embryophyta</taxon>
        <taxon>Tracheophyta</taxon>
        <taxon>Spermatophyta</taxon>
        <taxon>Magnoliopsida</taxon>
        <taxon>Liliopsida</taxon>
        <taxon>Poales</taxon>
        <taxon>Poaceae</taxon>
        <taxon>BOP clade</taxon>
        <taxon>Pooideae</taxon>
        <taxon>Triticodae</taxon>
        <taxon>Triticeae</taxon>
        <taxon>Triticinae</taxon>
        <taxon>Aegilops</taxon>
    </lineage>
</organism>
<dbReference type="EnsemblPlants" id="AET2Gv20979300.4">
    <property type="protein sequence ID" value="AET2Gv20979300.4"/>
    <property type="gene ID" value="AET2Gv20979300"/>
</dbReference>